<dbReference type="SUPFAM" id="SSF52540">
    <property type="entry name" value="P-loop containing nucleoside triphosphate hydrolases"/>
    <property type="match status" value="1"/>
</dbReference>
<comment type="caution">
    <text evidence="3">The sequence shown here is derived from an EMBL/GenBank/DDBJ whole genome shotgun (WGS) entry which is preliminary data.</text>
</comment>
<proteinExistence type="inferred from homology"/>
<dbReference type="SMART" id="SM00382">
    <property type="entry name" value="AAA"/>
    <property type="match status" value="1"/>
</dbReference>
<dbReference type="InterPro" id="IPR050921">
    <property type="entry name" value="T4SS_GSP_E_ATPase"/>
</dbReference>
<evidence type="ECO:0000259" key="2">
    <source>
        <dbReference type="SMART" id="SM00382"/>
    </source>
</evidence>
<dbReference type="InterPro" id="IPR001482">
    <property type="entry name" value="T2SS/T4SS_dom"/>
</dbReference>
<feature type="domain" description="AAA+ ATPase" evidence="2">
    <location>
        <begin position="126"/>
        <end position="251"/>
    </location>
</feature>
<dbReference type="Proteomes" id="UP001476282">
    <property type="component" value="Unassembled WGS sequence"/>
</dbReference>
<keyword evidence="4" id="KW-1185">Reference proteome</keyword>
<dbReference type="InterPro" id="IPR027417">
    <property type="entry name" value="P-loop_NTPase"/>
</dbReference>
<evidence type="ECO:0000313" key="3">
    <source>
        <dbReference type="EMBL" id="GAA5482936.1"/>
    </source>
</evidence>
<dbReference type="InterPro" id="IPR006321">
    <property type="entry name" value="PilT/PilU"/>
</dbReference>
<evidence type="ECO:0000256" key="1">
    <source>
        <dbReference type="ARBA" id="ARBA00006611"/>
    </source>
</evidence>
<reference evidence="3 4" key="1">
    <citation type="submission" date="2024-02" db="EMBL/GenBank/DDBJ databases">
        <title>Haloferula sargassicola NBRC 104335.</title>
        <authorList>
            <person name="Ichikawa N."/>
            <person name="Katano-Makiyama Y."/>
            <person name="Hidaka K."/>
        </authorList>
    </citation>
    <scope>NUCLEOTIDE SEQUENCE [LARGE SCALE GENOMIC DNA]</scope>
    <source>
        <strain evidence="3 4">NBRC 104335</strain>
    </source>
</reference>
<dbReference type="Gene3D" id="3.40.50.300">
    <property type="entry name" value="P-loop containing nucleotide triphosphate hydrolases"/>
    <property type="match status" value="1"/>
</dbReference>
<dbReference type="Gene3D" id="3.30.450.90">
    <property type="match status" value="1"/>
</dbReference>
<comment type="similarity">
    <text evidence="1">Belongs to the GSP E family.</text>
</comment>
<dbReference type="Pfam" id="PF00437">
    <property type="entry name" value="T2SSE"/>
    <property type="match status" value="1"/>
</dbReference>
<sequence length="350" mass="39009">MSEPKEISDYLRQTVELGGSDLHLSGWAPPAARVSGSMVPLEDFLFDPETVASVIDQSLSEKQRADLEENLELDYALQLENVGRFRGNVHVVRGHHEAAYRFIPEEIPELDNLGHHSTVADLCNLRRGLILVTGITGSGKTTTLAAMLRRISETRSGVIVTIEDPIEYVFSHNSCLIKQREVGRDTKGFPIALRQALRQDPDVVVVSELRDLETIRIALTAAETGHLVLATLHTVDAPQTIDRLVDVFPPEQQQQIITQLAGVLEGVISQRLIPRADGEGRVLASEVMRATHGIRACIRERKIEQLVGLMEISSREGNRTIDQSIKVRLQQGYITLEEALFHAREPRNFE</sequence>
<name>A0ABP9UMX6_9BACT</name>
<dbReference type="InterPro" id="IPR003593">
    <property type="entry name" value="AAA+_ATPase"/>
</dbReference>
<gene>
    <name evidence="3" type="primary">pilT_1</name>
    <name evidence="3" type="ORF">Hsar01_02162</name>
</gene>
<dbReference type="NCBIfam" id="TIGR01420">
    <property type="entry name" value="pilT_fam"/>
    <property type="match status" value="1"/>
</dbReference>
<evidence type="ECO:0000313" key="4">
    <source>
        <dbReference type="Proteomes" id="UP001476282"/>
    </source>
</evidence>
<dbReference type="EMBL" id="BAABRI010000011">
    <property type="protein sequence ID" value="GAA5482936.1"/>
    <property type="molecule type" value="Genomic_DNA"/>
</dbReference>
<dbReference type="RefSeq" id="WP_353567063.1">
    <property type="nucleotide sequence ID" value="NZ_BAABRI010000011.1"/>
</dbReference>
<protein>
    <submittedName>
        <fullName evidence="3">Twitching mobility protein</fullName>
    </submittedName>
</protein>
<dbReference type="CDD" id="cd01131">
    <property type="entry name" value="PilT"/>
    <property type="match status" value="1"/>
</dbReference>
<dbReference type="PANTHER" id="PTHR30486">
    <property type="entry name" value="TWITCHING MOTILITY PROTEIN PILT"/>
    <property type="match status" value="1"/>
</dbReference>
<organism evidence="3 4">
    <name type="scientific">Haloferula sargassicola</name>
    <dbReference type="NCBI Taxonomy" id="490096"/>
    <lineage>
        <taxon>Bacteria</taxon>
        <taxon>Pseudomonadati</taxon>
        <taxon>Verrucomicrobiota</taxon>
        <taxon>Verrucomicrobiia</taxon>
        <taxon>Verrucomicrobiales</taxon>
        <taxon>Verrucomicrobiaceae</taxon>
        <taxon>Haloferula</taxon>
    </lineage>
</organism>
<accession>A0ABP9UMX6</accession>